<feature type="transmembrane region" description="Helical" evidence="2">
    <location>
        <begin position="186"/>
        <end position="206"/>
    </location>
</feature>
<keyword evidence="2" id="KW-0812">Transmembrane</keyword>
<evidence type="ECO:0000313" key="4">
    <source>
        <dbReference type="Proteomes" id="UP000825935"/>
    </source>
</evidence>
<dbReference type="PANTHER" id="PTHR31133:SF12">
    <property type="entry name" value="MEMBRANE PROTEIN"/>
    <property type="match status" value="1"/>
</dbReference>
<feature type="transmembrane region" description="Helical" evidence="2">
    <location>
        <begin position="40"/>
        <end position="66"/>
    </location>
</feature>
<feature type="transmembrane region" description="Helical" evidence="2">
    <location>
        <begin position="252"/>
        <end position="273"/>
    </location>
</feature>
<organism evidence="3 4">
    <name type="scientific">Ceratopteris richardii</name>
    <name type="common">Triangle waterfern</name>
    <dbReference type="NCBI Taxonomy" id="49495"/>
    <lineage>
        <taxon>Eukaryota</taxon>
        <taxon>Viridiplantae</taxon>
        <taxon>Streptophyta</taxon>
        <taxon>Embryophyta</taxon>
        <taxon>Tracheophyta</taxon>
        <taxon>Polypodiopsida</taxon>
        <taxon>Polypodiidae</taxon>
        <taxon>Polypodiales</taxon>
        <taxon>Pteridineae</taxon>
        <taxon>Pteridaceae</taxon>
        <taxon>Parkerioideae</taxon>
        <taxon>Ceratopteris</taxon>
    </lineage>
</organism>
<keyword evidence="2" id="KW-1133">Transmembrane helix</keyword>
<feature type="transmembrane region" description="Helical" evidence="2">
    <location>
        <begin position="227"/>
        <end position="246"/>
    </location>
</feature>
<reference evidence="3" key="1">
    <citation type="submission" date="2021-08" db="EMBL/GenBank/DDBJ databases">
        <title>WGS assembly of Ceratopteris richardii.</title>
        <authorList>
            <person name="Marchant D.B."/>
            <person name="Chen G."/>
            <person name="Jenkins J."/>
            <person name="Shu S."/>
            <person name="Leebens-Mack J."/>
            <person name="Grimwood J."/>
            <person name="Schmutz J."/>
            <person name="Soltis P."/>
            <person name="Soltis D."/>
            <person name="Chen Z.-H."/>
        </authorList>
    </citation>
    <scope>NUCLEOTIDE SEQUENCE</scope>
    <source>
        <strain evidence="3">Whitten #5841</strain>
        <tissue evidence="3">Leaf</tissue>
    </source>
</reference>
<keyword evidence="2" id="KW-0472">Membrane</keyword>
<comment type="caution">
    <text evidence="3">The sequence shown here is derived from an EMBL/GenBank/DDBJ whole genome shotgun (WGS) entry which is preliminary data.</text>
</comment>
<dbReference type="OrthoDB" id="1054248at2759"/>
<dbReference type="EMBL" id="CM035440">
    <property type="protein sequence ID" value="KAH7282971.1"/>
    <property type="molecule type" value="Genomic_DNA"/>
</dbReference>
<dbReference type="InterPro" id="IPR040229">
    <property type="entry name" value="At3g27390-like"/>
</dbReference>
<sequence length="629" mass="70161">MDAPANFSSIFWNFLVFLPFFLALFMLGSIKGFLVLPFSISVLSIGNTAVLLGLWPVHVIGMYYTVARTKRLGPVLRVVLLLILPLPLVSVLVFGIVGSVLAGIGYGFFTPLVATFEAIRKGRERKFAHCFVDGIWYTIKGSCTVVRDFTDFCFHSYFAYLKDFIKDPSSDFQPYEIKVNDLPGCVAVGIFGVLIDVPLITFLALGKSPFMLFKGWRKLLQDLIGREGPFLETVCVPVAGLAVLLWPLIVVISVISAILSSIFIGSYAAVIVYQESSIQNGLAYIVAAVAEFDEYTNDLLYLQEGSWLPRPRYRSKADITSEIYSSDSTRWPRPREDVAETISTLKSISFVPPHSGSDLSSSALSFTYSRSLRQTLQEVKMVQVLDNMFKSHEIYGKRLIDEGAINLRDLEEWTRSNNSAKPKIIGIGLPAYSIIKTLIRSGKAGVSGLLLLDGVELTVDNRPRDRICEWFFEPLLVLKMQIQVAHLKGDEELYLLKYVLGSGDLDQLSDWKVSGSEPVDEVRKGQLLAWSRRVQGIATSLSRLPTFRRRYQAVIKTLISHVHINMVPTIVVNRARSFHESSLSESGIDSTKAQNTQHDDAGLHRPVSLEDTVGDLLKGYTSVDYSDRV</sequence>
<dbReference type="PANTHER" id="PTHR31133">
    <property type="entry name" value="MEMBRANE PROTEIN"/>
    <property type="match status" value="1"/>
</dbReference>
<name>A0A8T2QID3_CERRI</name>
<dbReference type="Proteomes" id="UP000825935">
    <property type="component" value="Chromosome 35"/>
</dbReference>
<evidence type="ECO:0000256" key="1">
    <source>
        <dbReference type="SAM" id="MobiDB-lite"/>
    </source>
</evidence>
<gene>
    <name evidence="3" type="ORF">KP509_35G054600</name>
</gene>
<dbReference type="AlphaFoldDB" id="A0A8T2QID3"/>
<feature type="transmembrane region" description="Helical" evidence="2">
    <location>
        <begin position="12"/>
        <end position="34"/>
    </location>
</feature>
<feature type="transmembrane region" description="Helical" evidence="2">
    <location>
        <begin position="78"/>
        <end position="109"/>
    </location>
</feature>
<proteinExistence type="predicted"/>
<feature type="compositionally biased region" description="Polar residues" evidence="1">
    <location>
        <begin position="583"/>
        <end position="596"/>
    </location>
</feature>
<evidence type="ECO:0000256" key="2">
    <source>
        <dbReference type="SAM" id="Phobius"/>
    </source>
</evidence>
<protein>
    <submittedName>
        <fullName evidence="3">Uncharacterized protein</fullName>
    </submittedName>
</protein>
<evidence type="ECO:0000313" key="3">
    <source>
        <dbReference type="EMBL" id="KAH7282971.1"/>
    </source>
</evidence>
<accession>A0A8T2QID3</accession>
<feature type="region of interest" description="Disordered" evidence="1">
    <location>
        <begin position="583"/>
        <end position="605"/>
    </location>
</feature>
<keyword evidence="4" id="KW-1185">Reference proteome</keyword>